<dbReference type="Proteomes" id="UP000190064">
    <property type="component" value="Unassembled WGS sequence"/>
</dbReference>
<evidence type="ECO:0008006" key="3">
    <source>
        <dbReference type="Google" id="ProtNLM"/>
    </source>
</evidence>
<dbReference type="RefSeq" id="WP_139363635.1">
    <property type="nucleotide sequence ID" value="NZ_FXTS01000002.1"/>
</dbReference>
<proteinExistence type="predicted"/>
<protein>
    <recommendedName>
        <fullName evidence="3">Type VI secretion protein</fullName>
    </recommendedName>
</protein>
<evidence type="ECO:0000313" key="1">
    <source>
        <dbReference type="EMBL" id="OOV87763.1"/>
    </source>
</evidence>
<dbReference type="InterPro" id="IPR010732">
    <property type="entry name" value="T6SS_TssG-like"/>
</dbReference>
<dbReference type="STRING" id="966.BTA35_0207080"/>
<organism evidence="1 2">
    <name type="scientific">Oceanospirillum linum</name>
    <dbReference type="NCBI Taxonomy" id="966"/>
    <lineage>
        <taxon>Bacteria</taxon>
        <taxon>Pseudomonadati</taxon>
        <taxon>Pseudomonadota</taxon>
        <taxon>Gammaproteobacteria</taxon>
        <taxon>Oceanospirillales</taxon>
        <taxon>Oceanospirillaceae</taxon>
        <taxon>Oceanospirillum</taxon>
    </lineage>
</organism>
<evidence type="ECO:0000313" key="2">
    <source>
        <dbReference type="Proteomes" id="UP000190064"/>
    </source>
</evidence>
<sequence>MILDDLLNHGHRYSLLQAYRLLMQQFGSQVRIDLEPALGLDSARSVIEKIEQVSASHFRIELNIFNLYGRNGALPAYMTDYLMQSEQQEKGGARTFLNLLNQRIYQILIQTQQRSMLVFQEKDDLENRYYDRLRAMAGISDASQEPEGGLLRYFRLLTSPYRSAAGLEVLLSDFLGDVPVKARQCELRQVSLSRQAHLKLGQQSAGLGEGSLLGSRMPEAIGSFVLVVGPVAYRRFDQLISDKEQWRQLRELIRLYLQQPLRCELEFLLDCTGMNQSVRDSSQITSGLNGWGRLGKNAWLLKPDFTAIDGSSYQLQARIALD</sequence>
<dbReference type="NCBIfam" id="TIGR03347">
    <property type="entry name" value="VI_chp_1"/>
    <property type="match status" value="1"/>
</dbReference>
<keyword evidence="2" id="KW-1185">Reference proteome</keyword>
<dbReference type="Pfam" id="PF06996">
    <property type="entry name" value="T6SS_TssG"/>
    <property type="match status" value="1"/>
</dbReference>
<reference evidence="1" key="1">
    <citation type="submission" date="2017-02" db="EMBL/GenBank/DDBJ databases">
        <title>Draft Genome Sequence of the Salt Water Bacterium Oceanospirillum linum ATCC 11336.</title>
        <authorList>
            <person name="Trachtenberg A.M."/>
            <person name="Carney J.G."/>
            <person name="Linnane J.D."/>
            <person name="Rheaume B.A."/>
            <person name="Pitts N.L."/>
            <person name="Mykles D.L."/>
            <person name="Maclea K.S."/>
        </authorList>
    </citation>
    <scope>NUCLEOTIDE SEQUENCE [LARGE SCALE GENOMIC DNA]</scope>
    <source>
        <strain evidence="1">ATCC 11336</strain>
    </source>
</reference>
<accession>A0A1T1HD68</accession>
<comment type="caution">
    <text evidence="1">The sequence shown here is derived from an EMBL/GenBank/DDBJ whole genome shotgun (WGS) entry which is preliminary data.</text>
</comment>
<gene>
    <name evidence="1" type="ORF">BTA35_0207080</name>
</gene>
<dbReference type="EMBL" id="MTSD02000002">
    <property type="protein sequence ID" value="OOV87763.1"/>
    <property type="molecule type" value="Genomic_DNA"/>
</dbReference>
<dbReference type="AlphaFoldDB" id="A0A1T1HD68"/>
<dbReference type="PANTHER" id="PTHR35564:SF3">
    <property type="entry name" value="TYPE VI SECRETION SYSTEM BASEPLATE SUBUNIT TSSG"/>
    <property type="match status" value="1"/>
</dbReference>
<dbReference type="PANTHER" id="PTHR35564">
    <property type="match status" value="1"/>
</dbReference>
<name>A0A1T1HD68_OCELI</name>